<organism evidence="1">
    <name type="scientific">viral metagenome</name>
    <dbReference type="NCBI Taxonomy" id="1070528"/>
    <lineage>
        <taxon>unclassified sequences</taxon>
        <taxon>metagenomes</taxon>
        <taxon>organismal metagenomes</taxon>
    </lineage>
</organism>
<name>A0A6C0DSW8_9ZZZZ</name>
<evidence type="ECO:0000313" key="1">
    <source>
        <dbReference type="EMBL" id="QHT19621.1"/>
    </source>
</evidence>
<accession>A0A6C0DSW8</accession>
<protein>
    <submittedName>
        <fullName evidence="1">Uncharacterized protein</fullName>
    </submittedName>
</protein>
<proteinExistence type="predicted"/>
<dbReference type="AlphaFoldDB" id="A0A6C0DSW8"/>
<dbReference type="EMBL" id="MN739668">
    <property type="protein sequence ID" value="QHT19621.1"/>
    <property type="molecule type" value="Genomic_DNA"/>
</dbReference>
<sequence length="77" mass="8919">MQTRSQTKYENTIAKYEVNIDFDEASAAWKKNKKSIGNGQYKYICIAKSATKEKLCRREAMKGCDVCKIHAKQQSYF</sequence>
<reference evidence="1" key="1">
    <citation type="journal article" date="2020" name="Nature">
        <title>Giant virus diversity and host interactions through global metagenomics.</title>
        <authorList>
            <person name="Schulz F."/>
            <person name="Roux S."/>
            <person name="Paez-Espino D."/>
            <person name="Jungbluth S."/>
            <person name="Walsh D.A."/>
            <person name="Denef V.J."/>
            <person name="McMahon K.D."/>
            <person name="Konstantinidis K.T."/>
            <person name="Eloe-Fadrosh E.A."/>
            <person name="Kyrpides N.C."/>
            <person name="Woyke T."/>
        </authorList>
    </citation>
    <scope>NUCLEOTIDE SEQUENCE</scope>
    <source>
        <strain evidence="1">GVMAG-M-3300023174-5</strain>
    </source>
</reference>